<dbReference type="AlphaFoldDB" id="A0A937W084"/>
<reference evidence="2" key="1">
    <citation type="submission" date="2019-03" db="EMBL/GenBank/DDBJ databases">
        <title>Lake Tanganyika Metagenome-Assembled Genomes (MAGs).</title>
        <authorList>
            <person name="Tran P."/>
        </authorList>
    </citation>
    <scope>NUCLEOTIDE SEQUENCE</scope>
    <source>
        <strain evidence="2">K_DeepCast_65m_m2_066</strain>
    </source>
</reference>
<feature type="region of interest" description="Disordered" evidence="1">
    <location>
        <begin position="372"/>
        <end position="392"/>
    </location>
</feature>
<protein>
    <submittedName>
        <fullName evidence="2">DUF3987 domain-containing protein</fullName>
    </submittedName>
</protein>
<evidence type="ECO:0000313" key="2">
    <source>
        <dbReference type="EMBL" id="MBM3224376.1"/>
    </source>
</evidence>
<proteinExistence type="predicted"/>
<name>A0A937W084_UNCTE</name>
<accession>A0A937W084</accession>
<feature type="compositionally biased region" description="Polar residues" evidence="1">
    <location>
        <begin position="372"/>
        <end position="385"/>
    </location>
</feature>
<dbReference type="Proteomes" id="UP000712673">
    <property type="component" value="Unassembled WGS sequence"/>
</dbReference>
<comment type="caution">
    <text evidence="2">The sequence shown here is derived from an EMBL/GenBank/DDBJ whole genome shotgun (WGS) entry which is preliminary data.</text>
</comment>
<dbReference type="Pfam" id="PF13148">
    <property type="entry name" value="DUF3987"/>
    <property type="match status" value="1"/>
</dbReference>
<dbReference type="InterPro" id="IPR025048">
    <property type="entry name" value="DUF3987"/>
</dbReference>
<evidence type="ECO:0000256" key="1">
    <source>
        <dbReference type="SAM" id="MobiDB-lite"/>
    </source>
</evidence>
<dbReference type="EMBL" id="VGLS01000311">
    <property type="protein sequence ID" value="MBM3224376.1"/>
    <property type="molecule type" value="Genomic_DNA"/>
</dbReference>
<organism evidence="2 3">
    <name type="scientific">Tectimicrobiota bacterium</name>
    <dbReference type="NCBI Taxonomy" id="2528274"/>
    <lineage>
        <taxon>Bacteria</taxon>
        <taxon>Pseudomonadati</taxon>
        <taxon>Nitrospinota/Tectimicrobiota group</taxon>
        <taxon>Candidatus Tectimicrobiota</taxon>
    </lineage>
</organism>
<sequence length="550" mass="59918">MNTPQHTISDDNEHVLTWPGEDAVLRVSGVTQDRARRLWAEVHAAKADGTALNHEQFNLLDGHRRAQFAAIAAAHNGQPPGDWDQRLLQAITLVQGQVAQGAGRAAQAPEALKSFPLVVFPAVLQQFIRTCALALPCPQDFLAVPVLSQLGAAIGTSAVVEIKPGWQESARLWTAVVADPGSKKSPALDLVMKPLYQVQHNLQQAYATAKQAYETDYAVYEKALAAWKRDKNAAADDRPAEPEAPVYPQVFSTDATVEALVSVLEQNPRGIVFVRDELAAWARAMNQYKGGKGADRQHWLSFWNGATTLVSRKSRPEPIVLRAPFVAVAGCMPPEVLEDLVDESGREDGFVHRILFTYPEVQALTWTDVSFPGTSKTTTAPSSPRSMACRGASMPQASPCHRSCGWTPRHSRCLSSGPQATTASSMPRTCRHAYAVPGRNWKAIAHGWPWCCFSPGRRVSRPRPRTLTRPVSWGLPPLSTISRAMRGACIASCMPAPKSSKPPQRSDGYDATAARLRCGTCALTKSVAWQPCVTRKTLPAYSSRRGTGRL</sequence>
<evidence type="ECO:0000313" key="3">
    <source>
        <dbReference type="Proteomes" id="UP000712673"/>
    </source>
</evidence>
<gene>
    <name evidence="2" type="ORF">FJZ47_11305</name>
</gene>